<evidence type="ECO:0000313" key="2">
    <source>
        <dbReference type="EMBL" id="ELK33736.1"/>
    </source>
</evidence>
<protein>
    <submittedName>
        <fullName evidence="2">Uncharacterized protein</fullName>
    </submittedName>
</protein>
<dbReference type="Proteomes" id="UP000010556">
    <property type="component" value="Unassembled WGS sequence"/>
</dbReference>
<keyword evidence="3" id="KW-1185">Reference proteome</keyword>
<feature type="region of interest" description="Disordered" evidence="1">
    <location>
        <begin position="84"/>
        <end position="128"/>
    </location>
</feature>
<proteinExistence type="predicted"/>
<name>L5M5S6_MYODS</name>
<evidence type="ECO:0000313" key="3">
    <source>
        <dbReference type="Proteomes" id="UP000010556"/>
    </source>
</evidence>
<dbReference type="AlphaFoldDB" id="L5M5S6"/>
<evidence type="ECO:0000256" key="1">
    <source>
        <dbReference type="SAM" id="MobiDB-lite"/>
    </source>
</evidence>
<feature type="compositionally biased region" description="Basic and acidic residues" evidence="1">
    <location>
        <begin position="84"/>
        <end position="96"/>
    </location>
</feature>
<feature type="compositionally biased region" description="Basic and acidic residues" evidence="1">
    <location>
        <begin position="116"/>
        <end position="127"/>
    </location>
</feature>
<reference evidence="3" key="1">
    <citation type="journal article" date="2013" name="Science">
        <title>Comparative analysis of bat genomes provides insight into the evolution of flight and immunity.</title>
        <authorList>
            <person name="Zhang G."/>
            <person name="Cowled C."/>
            <person name="Shi Z."/>
            <person name="Huang Z."/>
            <person name="Bishop-Lilly K.A."/>
            <person name="Fang X."/>
            <person name="Wynne J.W."/>
            <person name="Xiong Z."/>
            <person name="Baker M.L."/>
            <person name="Zhao W."/>
            <person name="Tachedjian M."/>
            <person name="Zhu Y."/>
            <person name="Zhou P."/>
            <person name="Jiang X."/>
            <person name="Ng J."/>
            <person name="Yang L."/>
            <person name="Wu L."/>
            <person name="Xiao J."/>
            <person name="Feng Y."/>
            <person name="Chen Y."/>
            <person name="Sun X."/>
            <person name="Zhang Y."/>
            <person name="Marsh G.A."/>
            <person name="Crameri G."/>
            <person name="Broder C.C."/>
            <person name="Frey K.G."/>
            <person name="Wang L.F."/>
            <person name="Wang J."/>
        </authorList>
    </citation>
    <scope>NUCLEOTIDE SEQUENCE [LARGE SCALE GENOMIC DNA]</scope>
</reference>
<feature type="region of interest" description="Disordered" evidence="1">
    <location>
        <begin position="1"/>
        <end position="45"/>
    </location>
</feature>
<sequence length="187" mass="20438">MPRNTPWHRESAIGSLPNGRGDPSLYLEAHPVPKKEPGPLTQGTSSIPRRLARYLHATVRVFHLLGQGHHERLLEVTGVHEGDGLHPDGLYDRQDPRAPSSVPGQGGGHHRRHGQRHAEGLHSRGRGEYFSTGGLDDGMLNPGEALRCEDWNFSEEGEFPAEGGELRLLTVRSTGSICIPCDRTSGV</sequence>
<organism evidence="2 3">
    <name type="scientific">Myotis davidii</name>
    <name type="common">David's myotis</name>
    <dbReference type="NCBI Taxonomy" id="225400"/>
    <lineage>
        <taxon>Eukaryota</taxon>
        <taxon>Metazoa</taxon>
        <taxon>Chordata</taxon>
        <taxon>Craniata</taxon>
        <taxon>Vertebrata</taxon>
        <taxon>Euteleostomi</taxon>
        <taxon>Mammalia</taxon>
        <taxon>Eutheria</taxon>
        <taxon>Laurasiatheria</taxon>
        <taxon>Chiroptera</taxon>
        <taxon>Yangochiroptera</taxon>
        <taxon>Vespertilionidae</taxon>
        <taxon>Myotis</taxon>
    </lineage>
</organism>
<dbReference type="EMBL" id="KB103917">
    <property type="protein sequence ID" value="ELK33736.1"/>
    <property type="molecule type" value="Genomic_DNA"/>
</dbReference>
<gene>
    <name evidence="2" type="ORF">MDA_GLEAN10002421</name>
</gene>
<accession>L5M5S6</accession>